<dbReference type="GeneID" id="6754076"/>
<dbReference type="PROSITE" id="PS50222">
    <property type="entry name" value="EF_HAND_2"/>
    <property type="match status" value="1"/>
</dbReference>
<evidence type="ECO:0000313" key="15">
    <source>
        <dbReference type="Proteomes" id="UP000009022"/>
    </source>
</evidence>
<dbReference type="InterPro" id="IPR030381">
    <property type="entry name" value="G_DYNAMIN_dom"/>
</dbReference>
<evidence type="ECO:0000259" key="13">
    <source>
        <dbReference type="PROSITE" id="PS51718"/>
    </source>
</evidence>
<keyword evidence="15" id="KW-1185">Reference proteome</keyword>
<dbReference type="SUPFAM" id="SSF52540">
    <property type="entry name" value="P-loop containing nucleoside triphosphate hydrolases"/>
    <property type="match status" value="1"/>
</dbReference>
<dbReference type="InterPro" id="IPR022812">
    <property type="entry name" value="Dynamin"/>
</dbReference>
<dbReference type="PANTHER" id="PTHR11216">
    <property type="entry name" value="EH DOMAIN"/>
    <property type="match status" value="1"/>
</dbReference>
<dbReference type="Pfam" id="PF18150">
    <property type="entry name" value="DUF5600"/>
    <property type="match status" value="1"/>
</dbReference>
<dbReference type="Gene3D" id="1.10.238.10">
    <property type="entry name" value="EF-hand"/>
    <property type="match status" value="1"/>
</dbReference>
<evidence type="ECO:0000256" key="6">
    <source>
        <dbReference type="ARBA" id="ARBA00022741"/>
    </source>
</evidence>
<evidence type="ECO:0000256" key="3">
    <source>
        <dbReference type="ARBA" id="ARBA00022475"/>
    </source>
</evidence>
<evidence type="ECO:0000256" key="1">
    <source>
        <dbReference type="ARBA" id="ARBA00004125"/>
    </source>
</evidence>
<dbReference type="GO" id="GO:0030674">
    <property type="term" value="F:protein-macromolecule adaptor activity"/>
    <property type="evidence" value="ECO:0000318"/>
    <property type="project" value="GO_Central"/>
</dbReference>
<keyword evidence="5" id="KW-0479">Metal-binding</keyword>
<dbReference type="Pfam" id="PF16880">
    <property type="entry name" value="EHD_N"/>
    <property type="match status" value="1"/>
</dbReference>
<evidence type="ECO:0000259" key="12">
    <source>
        <dbReference type="PROSITE" id="PS50222"/>
    </source>
</evidence>
<keyword evidence="8" id="KW-0106">Calcium</keyword>
<dbReference type="Proteomes" id="UP000009022">
    <property type="component" value="Unassembled WGS sequence"/>
</dbReference>
<dbReference type="PANTHER" id="PTHR11216:SF31">
    <property type="entry name" value="AT21416P"/>
    <property type="match status" value="1"/>
</dbReference>
<dbReference type="STRING" id="10228.B3RY45"/>
<dbReference type="SUPFAM" id="SSF47473">
    <property type="entry name" value="EF-hand"/>
    <property type="match status" value="1"/>
</dbReference>
<dbReference type="GO" id="GO:0005886">
    <property type="term" value="C:plasma membrane"/>
    <property type="evidence" value="ECO:0000318"/>
    <property type="project" value="GO_Central"/>
</dbReference>
<dbReference type="GO" id="GO:0016197">
    <property type="term" value="P:endosomal transport"/>
    <property type="evidence" value="ECO:0000318"/>
    <property type="project" value="GO_Central"/>
</dbReference>
<dbReference type="InterPro" id="IPR040990">
    <property type="entry name" value="DUF5600"/>
</dbReference>
<dbReference type="CDD" id="cd09913">
    <property type="entry name" value="EHD"/>
    <property type="match status" value="1"/>
</dbReference>
<dbReference type="RefSeq" id="XP_002112863.1">
    <property type="nucleotide sequence ID" value="XM_002112827.1"/>
</dbReference>
<dbReference type="PROSITE" id="PS51718">
    <property type="entry name" value="G_DYNAMIN_2"/>
    <property type="match status" value="1"/>
</dbReference>
<dbReference type="InParanoid" id="B3RY45"/>
<evidence type="ECO:0000256" key="10">
    <source>
        <dbReference type="ARBA" id="ARBA00023136"/>
    </source>
</evidence>
<keyword evidence="4" id="KW-0597">Phosphoprotein</keyword>
<dbReference type="GO" id="GO:0010008">
    <property type="term" value="C:endosome membrane"/>
    <property type="evidence" value="ECO:0007669"/>
    <property type="project" value="UniProtKB-SubCell"/>
</dbReference>
<dbReference type="HOGENOM" id="CLU_017595_1_1_1"/>
<evidence type="ECO:0000256" key="2">
    <source>
        <dbReference type="ARBA" id="ARBA00004413"/>
    </source>
</evidence>
<dbReference type="KEGG" id="tad:TRIADDRAFT_26061"/>
<dbReference type="GO" id="GO:0006897">
    <property type="term" value="P:endocytosis"/>
    <property type="evidence" value="ECO:0000318"/>
    <property type="project" value="GO_Central"/>
</dbReference>
<evidence type="ECO:0000259" key="11">
    <source>
        <dbReference type="PROSITE" id="PS50031"/>
    </source>
</evidence>
<dbReference type="OrthoDB" id="1716625at2759"/>
<evidence type="ECO:0000256" key="4">
    <source>
        <dbReference type="ARBA" id="ARBA00022553"/>
    </source>
</evidence>
<protein>
    <recommendedName>
        <fullName evidence="16">EF-hand domain-containing protein</fullName>
    </recommendedName>
</protein>
<keyword evidence="9" id="KW-0067">ATP-binding</keyword>
<dbReference type="AlphaFoldDB" id="B3RY45"/>
<proteinExistence type="predicted"/>
<dbReference type="GO" id="GO:0005737">
    <property type="term" value="C:cytoplasm"/>
    <property type="evidence" value="ECO:0000318"/>
    <property type="project" value="GO_Central"/>
</dbReference>
<accession>B3RY45</accession>
<feature type="domain" description="Dynamin-type G" evidence="13">
    <location>
        <begin position="53"/>
        <end position="284"/>
    </location>
</feature>
<evidence type="ECO:0000313" key="14">
    <source>
        <dbReference type="EMBL" id="EDV24973.1"/>
    </source>
</evidence>
<dbReference type="InterPro" id="IPR002048">
    <property type="entry name" value="EF_hand_dom"/>
</dbReference>
<dbReference type="GO" id="GO:0005525">
    <property type="term" value="F:GTP binding"/>
    <property type="evidence" value="ECO:0007669"/>
    <property type="project" value="InterPro"/>
</dbReference>
<evidence type="ECO:0000256" key="7">
    <source>
        <dbReference type="ARBA" id="ARBA00022753"/>
    </source>
</evidence>
<dbReference type="CDD" id="cd00052">
    <property type="entry name" value="EH"/>
    <property type="match status" value="1"/>
</dbReference>
<dbReference type="InterPro" id="IPR000261">
    <property type="entry name" value="EH_dom"/>
</dbReference>
<comment type="subcellular location">
    <subcellularLocation>
        <location evidence="2">Cell membrane</location>
        <topology evidence="2">Peripheral membrane protein</topology>
        <orientation evidence="2">Cytoplasmic side</orientation>
    </subcellularLocation>
    <subcellularLocation>
        <location evidence="1">Endosome membrane</location>
        <topology evidence="1">Peripheral membrane protein</topology>
        <orientation evidence="1">Cytoplasmic side</orientation>
    </subcellularLocation>
</comment>
<dbReference type="InterPro" id="IPR011992">
    <property type="entry name" value="EF-hand-dom_pair"/>
</dbReference>
<evidence type="ECO:0000256" key="9">
    <source>
        <dbReference type="ARBA" id="ARBA00022840"/>
    </source>
</evidence>
<name>B3RY45_TRIAD</name>
<keyword evidence="10" id="KW-0472">Membrane</keyword>
<dbReference type="Pfam" id="PF00350">
    <property type="entry name" value="Dynamin_N"/>
    <property type="match status" value="1"/>
</dbReference>
<dbReference type="InterPro" id="IPR018247">
    <property type="entry name" value="EF_Hand_1_Ca_BS"/>
</dbReference>
<dbReference type="EMBL" id="DS985245">
    <property type="protein sequence ID" value="EDV24973.1"/>
    <property type="molecule type" value="Genomic_DNA"/>
</dbReference>
<keyword evidence="7" id="KW-0967">Endosome</keyword>
<dbReference type="GO" id="GO:0005509">
    <property type="term" value="F:calcium ion binding"/>
    <property type="evidence" value="ECO:0007669"/>
    <property type="project" value="InterPro"/>
</dbReference>
<dbReference type="PRINTS" id="PR00195">
    <property type="entry name" value="DYNAMIN"/>
</dbReference>
<organism evidence="14 15">
    <name type="scientific">Trichoplax adhaerens</name>
    <name type="common">Trichoplax reptans</name>
    <dbReference type="NCBI Taxonomy" id="10228"/>
    <lineage>
        <taxon>Eukaryota</taxon>
        <taxon>Metazoa</taxon>
        <taxon>Placozoa</taxon>
        <taxon>Uniplacotomia</taxon>
        <taxon>Trichoplacea</taxon>
        <taxon>Trichoplacidae</taxon>
        <taxon>Trichoplax</taxon>
    </lineage>
</organism>
<evidence type="ECO:0008006" key="16">
    <source>
        <dbReference type="Google" id="ProtNLM"/>
    </source>
</evidence>
<dbReference type="Gene3D" id="3.40.50.300">
    <property type="entry name" value="P-loop containing nucleotide triphosphate hydrolases"/>
    <property type="match status" value="1"/>
</dbReference>
<dbReference type="SMART" id="SM00027">
    <property type="entry name" value="EH"/>
    <property type="match status" value="1"/>
</dbReference>
<keyword evidence="3" id="KW-1003">Cell membrane</keyword>
<dbReference type="InterPro" id="IPR027417">
    <property type="entry name" value="P-loop_NTPase"/>
</dbReference>
<dbReference type="eggNOG" id="KOG1954">
    <property type="taxonomic scope" value="Eukaryota"/>
</dbReference>
<dbReference type="Gene3D" id="1.10.268.20">
    <property type="match status" value="1"/>
</dbReference>
<feature type="domain" description="EF-hand" evidence="12">
    <location>
        <begin position="472"/>
        <end position="507"/>
    </location>
</feature>
<dbReference type="GO" id="GO:0005524">
    <property type="term" value="F:ATP binding"/>
    <property type="evidence" value="ECO:0007669"/>
    <property type="project" value="UniProtKB-KW"/>
</dbReference>
<dbReference type="Pfam" id="PF12763">
    <property type="entry name" value="EH"/>
    <property type="match status" value="1"/>
</dbReference>
<dbReference type="PROSITE" id="PS50031">
    <property type="entry name" value="EH"/>
    <property type="match status" value="1"/>
</dbReference>
<dbReference type="InterPro" id="IPR045063">
    <property type="entry name" value="Dynamin_N"/>
</dbReference>
<evidence type="ECO:0000256" key="8">
    <source>
        <dbReference type="ARBA" id="ARBA00022837"/>
    </source>
</evidence>
<evidence type="ECO:0000256" key="5">
    <source>
        <dbReference type="ARBA" id="ARBA00022723"/>
    </source>
</evidence>
<sequence length="535" mass="61706">MTDSNNTWENLPEPSPEAALENLREAYTNKVLPLELYTKFNELHARQLTSADFATTPLIMVTGQYSTGKTTFINYLLGRSYPGERIGPEPTTDNFTLITKGDEDQLLPGSTLVVDKKERYGGLAEFGNAFLRNFVCSKCNSKVLENLTIIDTPGIVNVEDYMHGRGYEMEKVIKWFAIRADRIVFFFDTHKFDFGDEFVNVARSLGRHIKKLRIVMNKADSVQEQDLIRAHGALMWYLTKIIKASEVPRVFVGSFWEEPLKKNEKRDYFEAEKLDLLEDIRSLPRYVILRTINDVIERTRLLKVHTYVLAYIHKHLPSRLANRAKRKNELLQNMAHIYKRVQEVFNLPDGDFPPIEEMQAKLSNIDVNRIPPFRSKLMHRLDEFLFLDLPDIISQVPKASETVSGGAFDGNVGPFHKTALIEALEGTRKIRLTRWPVVRYKKEYDQVFETLDPINGKVHGDVAREEMIKSRLSNNLLGRIFLLADVDKDGQLDIEEFALCMYLIRIKLEGKDLPETLPYELIPPSQRSAFKDLFE</sequence>
<keyword evidence="6" id="KW-0547">Nucleotide-binding</keyword>
<dbReference type="CTD" id="6754076"/>
<gene>
    <name evidence="14" type="ORF">TRIADDRAFT_26061</name>
</gene>
<dbReference type="PROSITE" id="PS00018">
    <property type="entry name" value="EF_HAND_1"/>
    <property type="match status" value="1"/>
</dbReference>
<dbReference type="InterPro" id="IPR031692">
    <property type="entry name" value="EHD_N"/>
</dbReference>
<reference evidence="14 15" key="1">
    <citation type="journal article" date="2008" name="Nature">
        <title>The Trichoplax genome and the nature of placozoans.</title>
        <authorList>
            <person name="Srivastava M."/>
            <person name="Begovic E."/>
            <person name="Chapman J."/>
            <person name="Putnam N.H."/>
            <person name="Hellsten U."/>
            <person name="Kawashima T."/>
            <person name="Kuo A."/>
            <person name="Mitros T."/>
            <person name="Salamov A."/>
            <person name="Carpenter M.L."/>
            <person name="Signorovitch A.Y."/>
            <person name="Moreno M.A."/>
            <person name="Kamm K."/>
            <person name="Grimwood J."/>
            <person name="Schmutz J."/>
            <person name="Shapiro H."/>
            <person name="Grigoriev I.V."/>
            <person name="Buss L.W."/>
            <person name="Schierwater B."/>
            <person name="Dellaporta S.L."/>
            <person name="Rokhsar D.S."/>
        </authorList>
    </citation>
    <scope>NUCLEOTIDE SEQUENCE [LARGE SCALE GENOMIC DNA]</scope>
    <source>
        <strain evidence="14 15">Grell-BS-1999</strain>
    </source>
</reference>
<feature type="domain" description="EH" evidence="11">
    <location>
        <begin position="440"/>
        <end position="528"/>
    </location>
</feature>
<dbReference type="PhylomeDB" id="B3RY45"/>